<dbReference type="GO" id="GO:0004619">
    <property type="term" value="F:phosphoglycerate mutase activity"/>
    <property type="evidence" value="ECO:0007669"/>
    <property type="project" value="UniProtKB-UniRule"/>
</dbReference>
<evidence type="ECO:0000256" key="12">
    <source>
        <dbReference type="PIRSR" id="PIRSR001492-2"/>
    </source>
</evidence>
<feature type="binding site" evidence="13">
    <location>
        <position position="63"/>
    </location>
    <ligand>
        <name>Mn(2+)</name>
        <dbReference type="ChEBI" id="CHEBI:29035"/>
        <label>2</label>
    </ligand>
</feature>
<dbReference type="SUPFAM" id="SSF64158">
    <property type="entry name" value="2,3-Bisphosphoglycerate-independent phosphoglycerate mutase, substrate-binding domain"/>
    <property type="match status" value="1"/>
</dbReference>
<sequence length="521" mass="57426">MSKKPVVLVVMDGVGLSSTVEGNAVLQAKTPTLDKLMAECPNITLKAHGHAVGLPTDDDMGNSEVGHNALGAGQIYSQGAKLVNESIEDGSLFESKTWKWLSEDLDGHTLHLIGLLSDGNVHSHVNHVLAMIKQAKKDGVKHLALHALQDGRDVDQQSALEYLGQVEDLMAELNDDTFHAEVASGGGRMLVTMDRYDADWGMVECGWKTHVLGEARGFASATEAIETYRAEQPGLSDQYVPAWVIEKDGKAVAPIVDGDSVIFFNFRGDRALEISKTFEAGDDFDRFDRVRVPSVKYAGMLQYDGDLEIPKHFLVEPPHITNTMTETMIQAGKSIFAISETQKFGHVTYFWNGNRSEKFDDSLETWMEIKGDDVTFDQRPWMKSAEITDEVIKALDSDQFDFIRINFPNGDMVGHTGDFLASVVSVEAVDLALQRLLPAIKRNDGTLLVLADHGNADEMFDKKGKVKTSHTLNPVPFIVYNRDVTLKQDGNFGLANVASTVCDLMDIAPNPIWEESLIESK</sequence>
<dbReference type="UniPathway" id="UPA00109">
    <property type="reaction ID" value="UER00186"/>
</dbReference>
<feature type="binding site" evidence="12">
    <location>
        <position position="122"/>
    </location>
    <ligand>
        <name>substrate</name>
    </ligand>
</feature>
<evidence type="ECO:0000256" key="7">
    <source>
        <dbReference type="ARBA" id="ARBA00023152"/>
    </source>
</evidence>
<evidence type="ECO:0000256" key="2">
    <source>
        <dbReference type="ARBA" id="ARBA00001936"/>
    </source>
</evidence>
<feature type="binding site" evidence="13">
    <location>
        <position position="415"/>
    </location>
    <ligand>
        <name>Mn(2+)</name>
        <dbReference type="ChEBI" id="CHEBI:29035"/>
        <label>1</label>
    </ligand>
</feature>
<feature type="binding site" evidence="12">
    <location>
        <position position="343"/>
    </location>
    <ligand>
        <name>substrate</name>
    </ligand>
</feature>
<dbReference type="STRING" id="1514105.AOC36_04235"/>
<dbReference type="SUPFAM" id="SSF53649">
    <property type="entry name" value="Alkaline phosphatase-like"/>
    <property type="match status" value="1"/>
</dbReference>
<evidence type="ECO:0000259" key="15">
    <source>
        <dbReference type="Pfam" id="PF06415"/>
    </source>
</evidence>
<dbReference type="PANTHER" id="PTHR31637">
    <property type="entry name" value="2,3-BISPHOSPHOGLYCERATE-INDEPENDENT PHOSPHOGLYCERATE MUTASE"/>
    <property type="match status" value="1"/>
</dbReference>
<dbReference type="PIRSF" id="PIRSF001492">
    <property type="entry name" value="IPGAM"/>
    <property type="match status" value="1"/>
</dbReference>
<evidence type="ECO:0000259" key="14">
    <source>
        <dbReference type="Pfam" id="PF01676"/>
    </source>
</evidence>
<comment type="catalytic activity">
    <reaction evidence="1">
        <text>(2R)-2-phosphoglycerate = (2R)-3-phosphoglycerate</text>
        <dbReference type="Rhea" id="RHEA:15901"/>
        <dbReference type="ChEBI" id="CHEBI:58272"/>
        <dbReference type="ChEBI" id="CHEBI:58289"/>
        <dbReference type="EC" id="5.4.2.12"/>
    </reaction>
</comment>
<evidence type="ECO:0000256" key="8">
    <source>
        <dbReference type="ARBA" id="ARBA00023211"/>
    </source>
</evidence>
<feature type="binding site" evidence="13">
    <location>
        <position position="411"/>
    </location>
    <ligand>
        <name>Mn(2+)</name>
        <dbReference type="ChEBI" id="CHEBI:29035"/>
        <label>1</label>
    </ligand>
</feature>
<reference evidence="16 17" key="1">
    <citation type="submission" date="2015-10" db="EMBL/GenBank/DDBJ databases">
        <title>Erysipelothrix larvae sp. LV19 isolated from the larval gut of the rhinoceros beetle, Trypoxylus dichotomus.</title>
        <authorList>
            <person name="Lim S."/>
            <person name="Kim B.-C."/>
        </authorList>
    </citation>
    <scope>NUCLEOTIDE SEQUENCE [LARGE SCALE GENOMIC DNA]</scope>
    <source>
        <strain evidence="16 17">LV19</strain>
    </source>
</reference>
<keyword evidence="6 13" id="KW-0479">Metal-binding</keyword>
<dbReference type="NCBIfam" id="TIGR01307">
    <property type="entry name" value="pgm_bpd_ind"/>
    <property type="match status" value="1"/>
</dbReference>
<feature type="binding site" evidence="12">
    <location>
        <position position="195"/>
    </location>
    <ligand>
        <name>substrate</name>
    </ligand>
</feature>
<keyword evidence="7" id="KW-0324">Glycolysis</keyword>
<keyword evidence="9" id="KW-0413">Isomerase</keyword>
<dbReference type="Proteomes" id="UP000063781">
    <property type="component" value="Chromosome"/>
</dbReference>
<evidence type="ECO:0000256" key="11">
    <source>
        <dbReference type="PIRSR" id="PIRSR001492-1"/>
    </source>
</evidence>
<dbReference type="Pfam" id="PF06415">
    <property type="entry name" value="iPGM_N"/>
    <property type="match status" value="1"/>
</dbReference>
<dbReference type="InterPro" id="IPR005995">
    <property type="entry name" value="Pgm_bpd_ind"/>
</dbReference>
<dbReference type="GO" id="GO:0030145">
    <property type="term" value="F:manganese ion binding"/>
    <property type="evidence" value="ECO:0007669"/>
    <property type="project" value="InterPro"/>
</dbReference>
<dbReference type="KEGG" id="erl:AOC36_04235"/>
<evidence type="ECO:0000256" key="4">
    <source>
        <dbReference type="ARBA" id="ARBA00004798"/>
    </source>
</evidence>
<feature type="binding site" evidence="13">
    <location>
        <position position="452"/>
    </location>
    <ligand>
        <name>Mn(2+)</name>
        <dbReference type="ChEBI" id="CHEBI:29035"/>
        <label>2</label>
    </ligand>
</feature>
<dbReference type="Gene3D" id="3.40.720.10">
    <property type="entry name" value="Alkaline Phosphatase, subunit A"/>
    <property type="match status" value="1"/>
</dbReference>
<dbReference type="PANTHER" id="PTHR31637:SF0">
    <property type="entry name" value="2,3-BISPHOSPHOGLYCERATE-INDEPENDENT PHOSPHOGLYCERATE MUTASE"/>
    <property type="match status" value="1"/>
</dbReference>
<feature type="binding site" evidence="13">
    <location>
        <position position="470"/>
    </location>
    <ligand>
        <name>Mn(2+)</name>
        <dbReference type="ChEBI" id="CHEBI:29035"/>
        <label>1</label>
    </ligand>
</feature>
<dbReference type="InterPro" id="IPR011258">
    <property type="entry name" value="BPG-indep_PGM_N"/>
</dbReference>
<comment type="pathway">
    <text evidence="4">Carbohydrate degradation; glycolysis; pyruvate from D-glyceraldehyde 3-phosphate: step 3/5.</text>
</comment>
<keyword evidence="8 13" id="KW-0464">Manganese</keyword>
<feature type="domain" description="BPG-independent PGAM N-terminal" evidence="15">
    <location>
        <begin position="83"/>
        <end position="304"/>
    </location>
</feature>
<evidence type="ECO:0000256" key="5">
    <source>
        <dbReference type="ARBA" id="ARBA00008819"/>
    </source>
</evidence>
<dbReference type="AlphaFoldDB" id="A0A0X8GZC8"/>
<evidence type="ECO:0000256" key="10">
    <source>
        <dbReference type="NCBIfam" id="TIGR01307"/>
    </source>
</evidence>
<dbReference type="Gene3D" id="3.40.1450.10">
    <property type="entry name" value="BPG-independent phosphoglycerate mutase, domain B"/>
    <property type="match status" value="1"/>
</dbReference>
<evidence type="ECO:0000313" key="17">
    <source>
        <dbReference type="Proteomes" id="UP000063781"/>
    </source>
</evidence>
<comment type="similarity">
    <text evidence="5">Belongs to the BPG-independent phosphoglycerate mutase family.</text>
</comment>
<feature type="binding site" evidence="13">
    <location>
        <position position="453"/>
    </location>
    <ligand>
        <name>Mn(2+)</name>
        <dbReference type="ChEBI" id="CHEBI:29035"/>
        <label>2</label>
    </ligand>
</feature>
<feature type="binding site" evidence="13">
    <location>
        <position position="12"/>
    </location>
    <ligand>
        <name>Mn(2+)</name>
        <dbReference type="ChEBI" id="CHEBI:29035"/>
        <label>2</label>
    </ligand>
</feature>
<feature type="binding site" evidence="12">
    <location>
        <position position="188"/>
    </location>
    <ligand>
        <name>substrate</name>
    </ligand>
</feature>
<dbReference type="InterPro" id="IPR017850">
    <property type="entry name" value="Alkaline_phosphatase_core_sf"/>
</dbReference>
<evidence type="ECO:0000313" key="16">
    <source>
        <dbReference type="EMBL" id="AMC93207.1"/>
    </source>
</evidence>
<feature type="binding site" evidence="12">
    <location>
        <begin position="152"/>
        <end position="153"/>
    </location>
    <ligand>
        <name>substrate</name>
    </ligand>
</feature>
<dbReference type="EMBL" id="CP013213">
    <property type="protein sequence ID" value="AMC93207.1"/>
    <property type="molecule type" value="Genomic_DNA"/>
</dbReference>
<keyword evidence="17" id="KW-1185">Reference proteome</keyword>
<dbReference type="Pfam" id="PF01676">
    <property type="entry name" value="Metalloenzyme"/>
    <property type="match status" value="1"/>
</dbReference>
<dbReference type="GO" id="GO:0006096">
    <property type="term" value="P:glycolytic process"/>
    <property type="evidence" value="ECO:0007669"/>
    <property type="project" value="UniProtKB-UniRule"/>
</dbReference>
<dbReference type="GO" id="GO:0006007">
    <property type="term" value="P:glucose catabolic process"/>
    <property type="evidence" value="ECO:0007669"/>
    <property type="project" value="InterPro"/>
</dbReference>
<feature type="domain" description="Metalloenzyme" evidence="14">
    <location>
        <begin position="4"/>
        <end position="507"/>
    </location>
</feature>
<accession>A0A0X8GZC8</accession>
<dbReference type="InterPro" id="IPR006124">
    <property type="entry name" value="Metalloenzyme"/>
</dbReference>
<name>A0A0X8GZC8_9FIRM</name>
<gene>
    <name evidence="16" type="ORF">AOC36_04235</name>
</gene>
<feature type="active site" description="Phosphoserine intermediate" evidence="11">
    <location>
        <position position="63"/>
    </location>
</feature>
<protein>
    <recommendedName>
        <fullName evidence="10">2,3-bisphosphoglycerate-independent phosphoglycerate mutase</fullName>
        <ecNumber evidence="10">5.4.2.12</ecNumber>
    </recommendedName>
</protein>
<dbReference type="OrthoDB" id="9800863at2"/>
<organism evidence="16 17">
    <name type="scientific">Erysipelothrix larvae</name>
    <dbReference type="NCBI Taxonomy" id="1514105"/>
    <lineage>
        <taxon>Bacteria</taxon>
        <taxon>Bacillati</taxon>
        <taxon>Bacillota</taxon>
        <taxon>Erysipelotrichia</taxon>
        <taxon>Erysipelotrichales</taxon>
        <taxon>Erysipelotrichaceae</taxon>
        <taxon>Erysipelothrix</taxon>
    </lineage>
</organism>
<comment type="function">
    <text evidence="3">Catalyzes the interconversion of 2-phosphoglycerate and 3-phosphoglycerate.</text>
</comment>
<dbReference type="InterPro" id="IPR036646">
    <property type="entry name" value="PGAM_B_sf"/>
</dbReference>
<proteinExistence type="inferred from homology"/>
<dbReference type="CDD" id="cd16010">
    <property type="entry name" value="iPGM"/>
    <property type="match status" value="1"/>
</dbReference>
<evidence type="ECO:0000256" key="13">
    <source>
        <dbReference type="PIRSR" id="PIRSR001492-3"/>
    </source>
</evidence>
<dbReference type="GO" id="GO:0005737">
    <property type="term" value="C:cytoplasm"/>
    <property type="evidence" value="ECO:0007669"/>
    <property type="project" value="InterPro"/>
</dbReference>
<evidence type="ECO:0000256" key="1">
    <source>
        <dbReference type="ARBA" id="ARBA00000370"/>
    </source>
</evidence>
<evidence type="ECO:0000256" key="3">
    <source>
        <dbReference type="ARBA" id="ARBA00002315"/>
    </source>
</evidence>
<dbReference type="FunFam" id="3.40.1450.10:FF:000002">
    <property type="entry name" value="2,3-bisphosphoglycerate-independent phosphoglycerate mutase"/>
    <property type="match status" value="1"/>
</dbReference>
<dbReference type="EC" id="5.4.2.12" evidence="10"/>
<feature type="binding site" evidence="12">
    <location>
        <begin position="267"/>
        <end position="270"/>
    </location>
    <ligand>
        <name>substrate</name>
    </ligand>
</feature>
<evidence type="ECO:0000256" key="6">
    <source>
        <dbReference type="ARBA" id="ARBA00022723"/>
    </source>
</evidence>
<dbReference type="RefSeq" id="WP_067631751.1">
    <property type="nucleotide sequence ID" value="NZ_CP013213.1"/>
</dbReference>
<evidence type="ECO:0000256" key="9">
    <source>
        <dbReference type="ARBA" id="ARBA00023235"/>
    </source>
</evidence>
<comment type="cofactor">
    <cofactor evidence="2">
        <name>Mn(2+)</name>
        <dbReference type="ChEBI" id="CHEBI:29035"/>
    </cofactor>
</comment>